<feature type="domain" description="OmpR/PhoB-type" evidence="11">
    <location>
        <begin position="138"/>
        <end position="237"/>
    </location>
</feature>
<dbReference type="SMART" id="SM00448">
    <property type="entry name" value="REC"/>
    <property type="match status" value="1"/>
</dbReference>
<dbReference type="GO" id="GO:0006355">
    <property type="term" value="P:regulation of DNA-templated transcription"/>
    <property type="evidence" value="ECO:0007669"/>
    <property type="project" value="InterPro"/>
</dbReference>
<name>A0A6C2U933_PONDE</name>
<keyword evidence="5 9" id="KW-0238">DNA-binding</keyword>
<evidence type="ECO:0000256" key="4">
    <source>
        <dbReference type="ARBA" id="ARBA00023015"/>
    </source>
</evidence>
<evidence type="ECO:0000256" key="8">
    <source>
        <dbReference type="PROSITE-ProRule" id="PRU00169"/>
    </source>
</evidence>
<dbReference type="SUPFAM" id="SSF46894">
    <property type="entry name" value="C-terminal effector domain of the bipartite response regulators"/>
    <property type="match status" value="1"/>
</dbReference>
<dbReference type="AlphaFoldDB" id="A0A6C2U933"/>
<dbReference type="InterPro" id="IPR001789">
    <property type="entry name" value="Sig_transdc_resp-reg_receiver"/>
</dbReference>
<evidence type="ECO:0000256" key="5">
    <source>
        <dbReference type="ARBA" id="ARBA00023125"/>
    </source>
</evidence>
<dbReference type="InterPro" id="IPR039420">
    <property type="entry name" value="WalR-like"/>
</dbReference>
<evidence type="ECO:0000256" key="1">
    <source>
        <dbReference type="ARBA" id="ARBA00013332"/>
    </source>
</evidence>
<evidence type="ECO:0000313" key="13">
    <source>
        <dbReference type="Proteomes" id="UP000366872"/>
    </source>
</evidence>
<dbReference type="SMART" id="SM00862">
    <property type="entry name" value="Trans_reg_C"/>
    <property type="match status" value="1"/>
</dbReference>
<feature type="modified residue" description="4-aspartylphosphate" evidence="8">
    <location>
        <position position="63"/>
    </location>
</feature>
<dbReference type="GO" id="GO:0032993">
    <property type="term" value="C:protein-DNA complex"/>
    <property type="evidence" value="ECO:0007669"/>
    <property type="project" value="TreeGrafter"/>
</dbReference>
<dbReference type="SUPFAM" id="SSF52172">
    <property type="entry name" value="CheY-like"/>
    <property type="match status" value="1"/>
</dbReference>
<dbReference type="FunFam" id="1.10.10.10:FF:000018">
    <property type="entry name" value="DNA-binding response regulator ResD"/>
    <property type="match status" value="1"/>
</dbReference>
<dbReference type="InterPro" id="IPR016032">
    <property type="entry name" value="Sig_transdc_resp-reg_C-effctor"/>
</dbReference>
<dbReference type="CDD" id="cd00383">
    <property type="entry name" value="trans_reg_C"/>
    <property type="match status" value="1"/>
</dbReference>
<keyword evidence="13" id="KW-1185">Reference proteome</keyword>
<comment type="function">
    <text evidence="7">This protein is a positive regulator for the phosphate regulon. Transcription of this operon is positively regulated by PhoB and PhoR when phosphate is limited.</text>
</comment>
<dbReference type="PROSITE" id="PS50110">
    <property type="entry name" value="RESPONSE_REGULATORY"/>
    <property type="match status" value="1"/>
</dbReference>
<sequence length="246" mass="27483">MSKDAANSKSRKDTILVVEDDRALRNGLAMNLELHGYHVLTASDGEKGMQLAFDARPELIVLDIMLPGWTGLDILEELRKRNENVPVLILSARNTTADKVTGLDLGADDYMAKPFDLPELIARIEVMLRRQRSEERDRPVLSAGELTIDQAARTVEVCGANTSLSAKEFDILCLLAESPGKVFSRETILERVWGWDYDGTARTVDNFVASLRKKLETDRPVRARICTVPRVGYKIEVQLRDGASED</sequence>
<evidence type="ECO:0000259" key="10">
    <source>
        <dbReference type="PROSITE" id="PS50110"/>
    </source>
</evidence>
<evidence type="ECO:0000256" key="6">
    <source>
        <dbReference type="ARBA" id="ARBA00023163"/>
    </source>
</evidence>
<dbReference type="GO" id="GO:0000156">
    <property type="term" value="F:phosphorelay response regulator activity"/>
    <property type="evidence" value="ECO:0007669"/>
    <property type="project" value="TreeGrafter"/>
</dbReference>
<dbReference type="InterPro" id="IPR011006">
    <property type="entry name" value="CheY-like_superfamily"/>
</dbReference>
<proteinExistence type="predicted"/>
<evidence type="ECO:0000256" key="3">
    <source>
        <dbReference type="ARBA" id="ARBA00023012"/>
    </source>
</evidence>
<dbReference type="Pfam" id="PF00072">
    <property type="entry name" value="Response_reg"/>
    <property type="match status" value="1"/>
</dbReference>
<evidence type="ECO:0000313" key="12">
    <source>
        <dbReference type="EMBL" id="VGO16622.1"/>
    </source>
</evidence>
<accession>A0A6C2U933</accession>
<dbReference type="PANTHER" id="PTHR48111">
    <property type="entry name" value="REGULATOR OF RPOS"/>
    <property type="match status" value="1"/>
</dbReference>
<gene>
    <name evidence="12" type="primary">arlR</name>
    <name evidence="12" type="ORF">PDESU_05213</name>
</gene>
<keyword evidence="6" id="KW-0804">Transcription</keyword>
<dbReference type="Pfam" id="PF00486">
    <property type="entry name" value="Trans_reg_C"/>
    <property type="match status" value="1"/>
</dbReference>
<dbReference type="GO" id="GO:0005829">
    <property type="term" value="C:cytosol"/>
    <property type="evidence" value="ECO:0007669"/>
    <property type="project" value="TreeGrafter"/>
</dbReference>
<dbReference type="PANTHER" id="PTHR48111:SF1">
    <property type="entry name" value="TWO-COMPONENT RESPONSE REGULATOR ORR33"/>
    <property type="match status" value="1"/>
</dbReference>
<keyword evidence="4" id="KW-0805">Transcription regulation</keyword>
<dbReference type="InterPro" id="IPR036388">
    <property type="entry name" value="WH-like_DNA-bd_sf"/>
</dbReference>
<dbReference type="Gene3D" id="1.10.10.10">
    <property type="entry name" value="Winged helix-like DNA-binding domain superfamily/Winged helix DNA-binding domain"/>
    <property type="match status" value="1"/>
</dbReference>
<organism evidence="12 13">
    <name type="scientific">Pontiella desulfatans</name>
    <dbReference type="NCBI Taxonomy" id="2750659"/>
    <lineage>
        <taxon>Bacteria</taxon>
        <taxon>Pseudomonadati</taxon>
        <taxon>Kiritimatiellota</taxon>
        <taxon>Kiritimatiellia</taxon>
        <taxon>Kiritimatiellales</taxon>
        <taxon>Pontiellaceae</taxon>
        <taxon>Pontiella</taxon>
    </lineage>
</organism>
<reference evidence="12 13" key="1">
    <citation type="submission" date="2019-04" db="EMBL/GenBank/DDBJ databases">
        <authorList>
            <person name="Van Vliet M D."/>
        </authorList>
    </citation>
    <scope>NUCLEOTIDE SEQUENCE [LARGE SCALE GENOMIC DNA]</scope>
    <source>
        <strain evidence="12 13">F1</strain>
    </source>
</reference>
<protein>
    <recommendedName>
        <fullName evidence="1">Phosphate regulon transcriptional regulatory protein PhoB</fullName>
    </recommendedName>
</protein>
<evidence type="ECO:0000256" key="7">
    <source>
        <dbReference type="ARBA" id="ARBA00024735"/>
    </source>
</evidence>
<keyword evidence="3" id="KW-0902">Two-component regulatory system</keyword>
<feature type="domain" description="Response regulatory" evidence="10">
    <location>
        <begin position="14"/>
        <end position="128"/>
    </location>
</feature>
<feature type="DNA-binding region" description="OmpR/PhoB-type" evidence="9">
    <location>
        <begin position="138"/>
        <end position="237"/>
    </location>
</feature>
<dbReference type="PROSITE" id="PS51755">
    <property type="entry name" value="OMPR_PHOB"/>
    <property type="match status" value="1"/>
</dbReference>
<dbReference type="GO" id="GO:0000976">
    <property type="term" value="F:transcription cis-regulatory region binding"/>
    <property type="evidence" value="ECO:0007669"/>
    <property type="project" value="TreeGrafter"/>
</dbReference>
<evidence type="ECO:0000259" key="11">
    <source>
        <dbReference type="PROSITE" id="PS51755"/>
    </source>
</evidence>
<dbReference type="Gene3D" id="3.40.50.2300">
    <property type="match status" value="1"/>
</dbReference>
<dbReference type="InterPro" id="IPR001867">
    <property type="entry name" value="OmpR/PhoB-type_DNA-bd"/>
</dbReference>
<keyword evidence="2 8" id="KW-0597">Phosphoprotein</keyword>
<dbReference type="Proteomes" id="UP000366872">
    <property type="component" value="Unassembled WGS sequence"/>
</dbReference>
<dbReference type="Gene3D" id="6.10.250.690">
    <property type="match status" value="1"/>
</dbReference>
<dbReference type="FunFam" id="3.40.50.2300:FF:000001">
    <property type="entry name" value="DNA-binding response regulator PhoB"/>
    <property type="match status" value="1"/>
</dbReference>
<dbReference type="EMBL" id="CAAHFG010000003">
    <property type="protein sequence ID" value="VGO16622.1"/>
    <property type="molecule type" value="Genomic_DNA"/>
</dbReference>
<evidence type="ECO:0000256" key="2">
    <source>
        <dbReference type="ARBA" id="ARBA00022553"/>
    </source>
</evidence>
<evidence type="ECO:0000256" key="9">
    <source>
        <dbReference type="PROSITE-ProRule" id="PRU01091"/>
    </source>
</evidence>
<dbReference type="RefSeq" id="WP_136082111.1">
    <property type="nucleotide sequence ID" value="NZ_CAAHFG010000003.1"/>
</dbReference>